<dbReference type="PANTHER" id="PTHR23220">
    <property type="entry name" value="INTEGRIN ALPHA"/>
    <property type="match status" value="1"/>
</dbReference>
<keyword evidence="7" id="KW-1185">Reference proteome</keyword>
<proteinExistence type="predicted"/>
<evidence type="ECO:0000256" key="2">
    <source>
        <dbReference type="ARBA" id="ARBA00023037"/>
    </source>
</evidence>
<keyword evidence="3" id="KW-0472">Membrane</keyword>
<sequence>MDLSGDNIPDLAVGSLGKVLVLRSRPVIRVEATVTFSPKIIKQENENCQSRKQFKAHVCFTLTKVTKDSNDIQSTISYNLTLDKTRTRFRAYFTPKNRMANSSFTARLRTNCQDHTFYVPVSVSLDTLSLKSK</sequence>
<dbReference type="eggNOG" id="KOG3637">
    <property type="taxonomic scope" value="Eukaryota"/>
</dbReference>
<dbReference type="Bgee" id="ENSLOCG00000000542">
    <property type="expression patterns" value="Expressed in camera-type eye and 9 other cell types or tissues"/>
</dbReference>
<dbReference type="PANTHER" id="PTHR23220:SF134">
    <property type="entry name" value="INTEGRIN ALPHA-2 DOMAIN-CONTAINING PROTEIN"/>
    <property type="match status" value="1"/>
</dbReference>
<dbReference type="InParanoid" id="W5LWT8"/>
<evidence type="ECO:0000256" key="1">
    <source>
        <dbReference type="ARBA" id="ARBA00004479"/>
    </source>
</evidence>
<dbReference type="AlphaFoldDB" id="W5LWT8"/>
<name>W5LWT8_LEPOC</name>
<reference evidence="6" key="3">
    <citation type="submission" date="2025-09" db="UniProtKB">
        <authorList>
            <consortium name="Ensembl"/>
        </authorList>
    </citation>
    <scope>IDENTIFICATION</scope>
</reference>
<dbReference type="Ensembl" id="ENSLOCT00000000596.1">
    <property type="protein sequence ID" value="ENSLOCP00000000595.1"/>
    <property type="gene ID" value="ENSLOCG00000000542.1"/>
</dbReference>
<evidence type="ECO:0000256" key="4">
    <source>
        <dbReference type="ARBA" id="ARBA00023180"/>
    </source>
</evidence>
<dbReference type="STRING" id="7918.ENSLOCP00000000595"/>
<reference evidence="7" key="1">
    <citation type="submission" date="2011-12" db="EMBL/GenBank/DDBJ databases">
        <title>The Draft Genome of Lepisosteus oculatus.</title>
        <authorList>
            <consortium name="The Broad Institute Genome Assembly &amp; Analysis Group"/>
            <consortium name="Computational R&amp;D Group"/>
            <consortium name="and Sequencing Platform"/>
            <person name="Di Palma F."/>
            <person name="Alfoldi J."/>
            <person name="Johnson J."/>
            <person name="Berlin A."/>
            <person name="Gnerre S."/>
            <person name="Jaffe D."/>
            <person name="MacCallum I."/>
            <person name="Young S."/>
            <person name="Walker B.J."/>
            <person name="Lander E.S."/>
            <person name="Lindblad-Toh K."/>
        </authorList>
    </citation>
    <scope>NUCLEOTIDE SEQUENCE [LARGE SCALE GENOMIC DNA]</scope>
</reference>
<comment type="subcellular location">
    <subcellularLocation>
        <location evidence="1">Membrane</location>
        <topology evidence="1">Single-pass type I membrane protein</topology>
    </subcellularLocation>
</comment>
<dbReference type="HOGENOM" id="CLU_1906050_0_0_1"/>
<keyword evidence="4" id="KW-0325">Glycoprotein</keyword>
<dbReference type="InterPro" id="IPR032695">
    <property type="entry name" value="Integrin_dom_sf"/>
</dbReference>
<organism evidence="6 7">
    <name type="scientific">Lepisosteus oculatus</name>
    <name type="common">Spotted gar</name>
    <dbReference type="NCBI Taxonomy" id="7918"/>
    <lineage>
        <taxon>Eukaryota</taxon>
        <taxon>Metazoa</taxon>
        <taxon>Chordata</taxon>
        <taxon>Craniata</taxon>
        <taxon>Vertebrata</taxon>
        <taxon>Euteleostomi</taxon>
        <taxon>Actinopterygii</taxon>
        <taxon>Neopterygii</taxon>
        <taxon>Holostei</taxon>
        <taxon>Semionotiformes</taxon>
        <taxon>Lepisosteidae</taxon>
        <taxon>Lepisosteus</taxon>
    </lineage>
</organism>
<dbReference type="InterPro" id="IPR013649">
    <property type="entry name" value="Integrin_alpha_Ig-like_1"/>
</dbReference>
<protein>
    <recommendedName>
        <fullName evidence="5">Integrin alpha first immunoglubulin-like domain-containing protein</fullName>
    </recommendedName>
</protein>
<accession>W5LWT8</accession>
<feature type="domain" description="Integrin alpha first immunoglubulin-like" evidence="5">
    <location>
        <begin position="24"/>
        <end position="119"/>
    </location>
</feature>
<dbReference type="GO" id="GO:0016020">
    <property type="term" value="C:membrane"/>
    <property type="evidence" value="ECO:0007669"/>
    <property type="project" value="UniProtKB-SubCell"/>
</dbReference>
<evidence type="ECO:0000259" key="5">
    <source>
        <dbReference type="Pfam" id="PF08441"/>
    </source>
</evidence>
<dbReference type="Proteomes" id="UP000018468">
    <property type="component" value="Unassembled WGS sequence"/>
</dbReference>
<dbReference type="Pfam" id="PF08441">
    <property type="entry name" value="Integrin_A_Ig_1"/>
    <property type="match status" value="1"/>
</dbReference>
<reference evidence="6" key="2">
    <citation type="submission" date="2025-08" db="UniProtKB">
        <authorList>
            <consortium name="Ensembl"/>
        </authorList>
    </citation>
    <scope>IDENTIFICATION</scope>
</reference>
<dbReference type="GO" id="GO:0007229">
    <property type="term" value="P:integrin-mediated signaling pathway"/>
    <property type="evidence" value="ECO:0007669"/>
    <property type="project" value="UniProtKB-KW"/>
</dbReference>
<evidence type="ECO:0000256" key="3">
    <source>
        <dbReference type="ARBA" id="ARBA00023136"/>
    </source>
</evidence>
<keyword evidence="2" id="KW-0401">Integrin</keyword>
<evidence type="ECO:0000313" key="6">
    <source>
        <dbReference type="Ensembl" id="ENSLOCP00000000595.1"/>
    </source>
</evidence>
<evidence type="ECO:0000313" key="7">
    <source>
        <dbReference type="Proteomes" id="UP000018468"/>
    </source>
</evidence>
<dbReference type="SUPFAM" id="SSF69179">
    <property type="entry name" value="Integrin domains"/>
    <property type="match status" value="1"/>
</dbReference>
<dbReference type="GeneTree" id="ENSGT00940000154838"/>
<dbReference type="Gene3D" id="2.60.40.1460">
    <property type="entry name" value="Integrin domains. Chain A, domain 2"/>
    <property type="match status" value="1"/>
</dbReference>